<reference evidence="3 4" key="1">
    <citation type="submission" date="2018-11" db="EMBL/GenBank/DDBJ databases">
        <title>Trebonia kvetii gen.nov., sp.nov., a novel acidophilic actinobacterium, and proposal of the new actinobacterial family Treboniaceae fam. nov.</title>
        <authorList>
            <person name="Rapoport D."/>
            <person name="Sagova-Mareckova M."/>
            <person name="Sedlacek I."/>
            <person name="Provaznik J."/>
            <person name="Kralova S."/>
            <person name="Pavlinic D."/>
            <person name="Benes V."/>
            <person name="Kopecky J."/>
        </authorList>
    </citation>
    <scope>NUCLEOTIDE SEQUENCE [LARGE SCALE GENOMIC DNA]</scope>
    <source>
        <strain evidence="3 4">15Tr583</strain>
    </source>
</reference>
<dbReference type="Pfam" id="PF00652">
    <property type="entry name" value="Ricin_B_lectin"/>
    <property type="match status" value="2"/>
</dbReference>
<dbReference type="InterPro" id="IPR013783">
    <property type="entry name" value="Ig-like_fold"/>
</dbReference>
<dbReference type="Gene3D" id="2.80.10.50">
    <property type="match status" value="2"/>
</dbReference>
<feature type="signal peptide" evidence="1">
    <location>
        <begin position="1"/>
        <end position="23"/>
    </location>
</feature>
<feature type="chain" id="PRO_5039237351" description="Ricin B lectin domain-containing protein" evidence="1">
    <location>
        <begin position="24"/>
        <end position="753"/>
    </location>
</feature>
<dbReference type="Pfam" id="PF05345">
    <property type="entry name" value="He_PIG"/>
    <property type="match status" value="3"/>
</dbReference>
<protein>
    <recommendedName>
        <fullName evidence="2">Ricin B lectin domain-containing protein</fullName>
    </recommendedName>
</protein>
<keyword evidence="4" id="KW-1185">Reference proteome</keyword>
<gene>
    <name evidence="3" type="ORF">EAS64_41380</name>
</gene>
<sequence length="753" mass="75497">MRAGRGWALGAAAGIVLAGAALAAATIPATMASAAGNVITVTVPPATTTPLDTAVTIGLSATETDTTQKLTFTATGVPALPAGVGIAAQPTAAGNATVNITGTVTAAYTGTVTVTATDGTATSAPVTFTLKAANKVTVTGPTAETSTIGLPLGAPLPTITAADNDTAATLTFGDGGTLPPGLAIDPASGAISGTPATAGTYPVTITVNDAEGGTGTAKFTWKVLNVVTVTVPATEQSPFGGAITPITATATDTTPSQILTWSSPDLPTGLAIAHTTGVISGKPTKSGTFVVHIMAADGIGSIGTGVINWTVGAENKITISGAPAAKTAYVGVATSVKLSATDAVAAEQASLTWSATGLPKGLTFNTATGTISGRPGKVQTVKTTVTATDSTGSSGFATITFTVKAPVTLAIIAPNWKTATHPAGLGFGLALKDTDAVKGDKQKFSATLPAGVHLSTSPFMLYGWPTKPGKYTIQLHEKGSLGTSDSVAIPLHVTGTPATGAAGQIRLALDGKCLQDPGNNTANGARVQITNCVSGSTEKWKFAADGTIRINGRCLNVSGTSGYQDKAAQLQSCNAGPRQQWTVGSKGELLSPASGLCLTDPGASRRNGVAPVMGGCSAKSAEQWTMPAHQILTPLGGCVDDLHSVGSNGAIVDKFTCNNTIAQSWSFATNGMIRGGQYPADCLTQHGTKIALYRCATGNASQLWSVIRAGGLGVELKVGSVCLAMPKLTASDMTQLVTTKCSASNPLDLWHIW</sequence>
<dbReference type="SUPFAM" id="SSF49313">
    <property type="entry name" value="Cadherin-like"/>
    <property type="match status" value="3"/>
</dbReference>
<evidence type="ECO:0000313" key="4">
    <source>
        <dbReference type="Proteomes" id="UP000460272"/>
    </source>
</evidence>
<dbReference type="RefSeq" id="WP_145862191.1">
    <property type="nucleotide sequence ID" value="NZ_RPFW01000012.1"/>
</dbReference>
<dbReference type="OrthoDB" id="9804511at2"/>
<dbReference type="GO" id="GO:0005975">
    <property type="term" value="P:carbohydrate metabolic process"/>
    <property type="evidence" value="ECO:0007669"/>
    <property type="project" value="UniProtKB-ARBA"/>
</dbReference>
<evidence type="ECO:0000313" key="3">
    <source>
        <dbReference type="EMBL" id="TVY99706.1"/>
    </source>
</evidence>
<dbReference type="SUPFAM" id="SSF50370">
    <property type="entry name" value="Ricin B-like lectins"/>
    <property type="match status" value="2"/>
</dbReference>
<dbReference type="Proteomes" id="UP000460272">
    <property type="component" value="Unassembled WGS sequence"/>
</dbReference>
<dbReference type="InterPro" id="IPR000772">
    <property type="entry name" value="Ricin_B_lectin"/>
</dbReference>
<dbReference type="Gene3D" id="2.60.40.10">
    <property type="entry name" value="Immunoglobulins"/>
    <property type="match status" value="4"/>
</dbReference>
<feature type="domain" description="Ricin B lectin" evidence="2">
    <location>
        <begin position="628"/>
        <end position="753"/>
    </location>
</feature>
<dbReference type="AlphaFoldDB" id="A0A6P2BL18"/>
<proteinExistence type="predicted"/>
<keyword evidence="1" id="KW-0732">Signal</keyword>
<dbReference type="GO" id="GO:0016020">
    <property type="term" value="C:membrane"/>
    <property type="evidence" value="ECO:0007669"/>
    <property type="project" value="InterPro"/>
</dbReference>
<dbReference type="InterPro" id="IPR035992">
    <property type="entry name" value="Ricin_B-like_lectins"/>
</dbReference>
<dbReference type="GO" id="GO:0005509">
    <property type="term" value="F:calcium ion binding"/>
    <property type="evidence" value="ECO:0007669"/>
    <property type="project" value="InterPro"/>
</dbReference>
<dbReference type="SMART" id="SM00458">
    <property type="entry name" value="RICIN"/>
    <property type="match status" value="2"/>
</dbReference>
<accession>A0A6P2BL18</accession>
<evidence type="ECO:0000256" key="1">
    <source>
        <dbReference type="SAM" id="SignalP"/>
    </source>
</evidence>
<comment type="caution">
    <text evidence="3">The sequence shown here is derived from an EMBL/GenBank/DDBJ whole genome shotgun (WGS) entry which is preliminary data.</text>
</comment>
<name>A0A6P2BL18_9ACTN</name>
<evidence type="ECO:0000259" key="2">
    <source>
        <dbReference type="SMART" id="SM00458"/>
    </source>
</evidence>
<feature type="domain" description="Ricin B lectin" evidence="2">
    <location>
        <begin position="502"/>
        <end position="627"/>
    </location>
</feature>
<dbReference type="EMBL" id="RPFW01000012">
    <property type="protein sequence ID" value="TVY99706.1"/>
    <property type="molecule type" value="Genomic_DNA"/>
</dbReference>
<dbReference type="PROSITE" id="PS50231">
    <property type="entry name" value="RICIN_B_LECTIN"/>
    <property type="match status" value="2"/>
</dbReference>
<dbReference type="InterPro" id="IPR015919">
    <property type="entry name" value="Cadherin-like_sf"/>
</dbReference>
<organism evidence="3 4">
    <name type="scientific">Trebonia kvetii</name>
    <dbReference type="NCBI Taxonomy" id="2480626"/>
    <lineage>
        <taxon>Bacteria</taxon>
        <taxon>Bacillati</taxon>
        <taxon>Actinomycetota</taxon>
        <taxon>Actinomycetes</taxon>
        <taxon>Streptosporangiales</taxon>
        <taxon>Treboniaceae</taxon>
        <taxon>Trebonia</taxon>
    </lineage>
</organism>